<feature type="transmembrane region" description="Helical" evidence="1">
    <location>
        <begin position="109"/>
        <end position="128"/>
    </location>
</feature>
<name>A0A498I5W5_MALDO</name>
<dbReference type="Proteomes" id="UP000290289">
    <property type="component" value="Chromosome 14"/>
</dbReference>
<keyword evidence="1" id="KW-1133">Transmembrane helix</keyword>
<organism evidence="2 3">
    <name type="scientific">Malus domestica</name>
    <name type="common">Apple</name>
    <name type="synonym">Pyrus malus</name>
    <dbReference type="NCBI Taxonomy" id="3750"/>
    <lineage>
        <taxon>Eukaryota</taxon>
        <taxon>Viridiplantae</taxon>
        <taxon>Streptophyta</taxon>
        <taxon>Embryophyta</taxon>
        <taxon>Tracheophyta</taxon>
        <taxon>Spermatophyta</taxon>
        <taxon>Magnoliopsida</taxon>
        <taxon>eudicotyledons</taxon>
        <taxon>Gunneridae</taxon>
        <taxon>Pentapetalae</taxon>
        <taxon>rosids</taxon>
        <taxon>fabids</taxon>
        <taxon>Rosales</taxon>
        <taxon>Rosaceae</taxon>
        <taxon>Amygdaloideae</taxon>
        <taxon>Maleae</taxon>
        <taxon>Malus</taxon>
    </lineage>
</organism>
<proteinExistence type="predicted"/>
<dbReference type="AlphaFoldDB" id="A0A498I5W5"/>
<keyword evidence="1" id="KW-0472">Membrane</keyword>
<evidence type="ECO:0000313" key="2">
    <source>
        <dbReference type="EMBL" id="RXH77475.1"/>
    </source>
</evidence>
<comment type="caution">
    <text evidence="2">The sequence shown here is derived from an EMBL/GenBank/DDBJ whole genome shotgun (WGS) entry which is preliminary data.</text>
</comment>
<reference evidence="2 3" key="1">
    <citation type="submission" date="2018-10" db="EMBL/GenBank/DDBJ databases">
        <title>A high-quality apple genome assembly.</title>
        <authorList>
            <person name="Hu J."/>
        </authorList>
    </citation>
    <scope>NUCLEOTIDE SEQUENCE [LARGE SCALE GENOMIC DNA]</scope>
    <source>
        <strain evidence="3">cv. HFTH1</strain>
        <tissue evidence="2">Young leaf</tissue>
    </source>
</reference>
<feature type="transmembrane region" description="Helical" evidence="1">
    <location>
        <begin position="77"/>
        <end position="97"/>
    </location>
</feature>
<dbReference type="EMBL" id="RDQH01000340">
    <property type="protein sequence ID" value="RXH77475.1"/>
    <property type="molecule type" value="Genomic_DNA"/>
</dbReference>
<keyword evidence="3" id="KW-1185">Reference proteome</keyword>
<gene>
    <name evidence="2" type="ORF">DVH24_023749</name>
</gene>
<sequence>MGKVKDTIKRFLLQQKLLLEFSSLYLQLCKLFINKKLLGFNLNGLLSTIELLSKLFGYSLNALFPFLFSFFDLQPPFFFFSFSRFSFFPYIFLLECMDCVLFNFKCQKLLIFLGSILNGLLSTIEFLLEYSFDKRDFGGGGIWKNIALHGVEGLLVRESSSVKILQVRY</sequence>
<protein>
    <submittedName>
        <fullName evidence="2">Uncharacterized protein</fullName>
    </submittedName>
</protein>
<evidence type="ECO:0000256" key="1">
    <source>
        <dbReference type="SAM" id="Phobius"/>
    </source>
</evidence>
<keyword evidence="1" id="KW-0812">Transmembrane</keyword>
<accession>A0A498I5W5</accession>
<evidence type="ECO:0000313" key="3">
    <source>
        <dbReference type="Proteomes" id="UP000290289"/>
    </source>
</evidence>